<dbReference type="STRING" id="5627.A0A1C7LVQ9"/>
<name>A0A1C7LVQ9_GRIFR</name>
<reference evidence="3 4" key="1">
    <citation type="submission" date="2016-03" db="EMBL/GenBank/DDBJ databases">
        <title>Whole genome sequencing of Grifola frondosa 9006-11.</title>
        <authorList>
            <person name="Min B."/>
            <person name="Park H."/>
            <person name="Kim J.-G."/>
            <person name="Cho H."/>
            <person name="Oh Y.-L."/>
            <person name="Kong W.-S."/>
            <person name="Choi I.-G."/>
        </authorList>
    </citation>
    <scope>NUCLEOTIDE SEQUENCE [LARGE SCALE GENOMIC DNA]</scope>
    <source>
        <strain evidence="3 4">9006-11</strain>
    </source>
</reference>
<evidence type="ECO:0000256" key="1">
    <source>
        <dbReference type="SAM" id="SignalP"/>
    </source>
</evidence>
<dbReference type="Gene3D" id="3.40.50.720">
    <property type="entry name" value="NAD(P)-binding Rossmann-like Domain"/>
    <property type="match status" value="1"/>
</dbReference>
<dbReference type="PANTHER" id="PTHR48079:SF3">
    <property type="entry name" value="NAD-DEPENDENT EPIMERASE_DEHYDRATASE DOMAIN-CONTAINING PROTEIN"/>
    <property type="match status" value="1"/>
</dbReference>
<dbReference type="AlphaFoldDB" id="A0A1C7LVQ9"/>
<keyword evidence="4" id="KW-1185">Reference proteome</keyword>
<feature type="chain" id="PRO_5008888800" description="NAD(P)-binding domain-containing protein" evidence="1">
    <location>
        <begin position="20"/>
        <end position="150"/>
    </location>
</feature>
<organism evidence="3 4">
    <name type="scientific">Grifola frondosa</name>
    <name type="common">Maitake</name>
    <name type="synonym">Polyporus frondosus</name>
    <dbReference type="NCBI Taxonomy" id="5627"/>
    <lineage>
        <taxon>Eukaryota</taxon>
        <taxon>Fungi</taxon>
        <taxon>Dikarya</taxon>
        <taxon>Basidiomycota</taxon>
        <taxon>Agaricomycotina</taxon>
        <taxon>Agaricomycetes</taxon>
        <taxon>Polyporales</taxon>
        <taxon>Grifolaceae</taxon>
        <taxon>Grifola</taxon>
    </lineage>
</organism>
<dbReference type="OrthoDB" id="10000533at2759"/>
<dbReference type="InterPro" id="IPR036291">
    <property type="entry name" value="NAD(P)-bd_dom_sf"/>
</dbReference>
<sequence length="150" mass="16014">MKVLVLGASGFIGLPVAQAFVRAGHIVYGQTRSAEKAKQLAAEEIIPVVAEVENTAAYLPLVATLDAVVDVVGGMNIQATSALVLSATLDAVKQHRSPSAPKLAYVYTSGIWVHGDNRKDIITDTTPLGASPDLISWRERRSRRSSPIPR</sequence>
<evidence type="ECO:0000259" key="2">
    <source>
        <dbReference type="Pfam" id="PF13460"/>
    </source>
</evidence>
<dbReference type="GO" id="GO:0005737">
    <property type="term" value="C:cytoplasm"/>
    <property type="evidence" value="ECO:0007669"/>
    <property type="project" value="TreeGrafter"/>
</dbReference>
<dbReference type="Pfam" id="PF13460">
    <property type="entry name" value="NAD_binding_10"/>
    <property type="match status" value="1"/>
</dbReference>
<proteinExistence type="predicted"/>
<gene>
    <name evidence="3" type="ORF">A0H81_11340</name>
</gene>
<dbReference type="PANTHER" id="PTHR48079">
    <property type="entry name" value="PROTEIN YEEZ"/>
    <property type="match status" value="1"/>
</dbReference>
<evidence type="ECO:0000313" key="3">
    <source>
        <dbReference type="EMBL" id="OBZ68780.1"/>
    </source>
</evidence>
<protein>
    <recommendedName>
        <fullName evidence="2">NAD(P)-binding domain-containing protein</fullName>
    </recommendedName>
</protein>
<dbReference type="SUPFAM" id="SSF51735">
    <property type="entry name" value="NAD(P)-binding Rossmann-fold domains"/>
    <property type="match status" value="1"/>
</dbReference>
<keyword evidence="1" id="KW-0732">Signal</keyword>
<dbReference type="EMBL" id="LUGG01000019">
    <property type="protein sequence ID" value="OBZ68780.1"/>
    <property type="molecule type" value="Genomic_DNA"/>
</dbReference>
<comment type="caution">
    <text evidence="3">The sequence shown here is derived from an EMBL/GenBank/DDBJ whole genome shotgun (WGS) entry which is preliminary data.</text>
</comment>
<evidence type="ECO:0000313" key="4">
    <source>
        <dbReference type="Proteomes" id="UP000092993"/>
    </source>
</evidence>
<dbReference type="InterPro" id="IPR051783">
    <property type="entry name" value="NAD(P)-dependent_oxidoreduct"/>
</dbReference>
<accession>A0A1C7LVQ9</accession>
<dbReference type="InterPro" id="IPR016040">
    <property type="entry name" value="NAD(P)-bd_dom"/>
</dbReference>
<dbReference type="GO" id="GO:0004029">
    <property type="term" value="F:aldehyde dehydrogenase (NAD+) activity"/>
    <property type="evidence" value="ECO:0007669"/>
    <property type="project" value="TreeGrafter"/>
</dbReference>
<feature type="signal peptide" evidence="1">
    <location>
        <begin position="1"/>
        <end position="19"/>
    </location>
</feature>
<feature type="domain" description="NAD(P)-binding" evidence="2">
    <location>
        <begin position="7"/>
        <end position="95"/>
    </location>
</feature>
<dbReference type="Proteomes" id="UP000092993">
    <property type="component" value="Unassembled WGS sequence"/>
</dbReference>